<dbReference type="InterPro" id="IPR032720">
    <property type="entry name" value="Cys_rich_CWC"/>
</dbReference>
<protein>
    <recommendedName>
        <fullName evidence="3">DNA or RNA helicase of superfamily II</fullName>
    </recommendedName>
</protein>
<evidence type="ECO:0000313" key="2">
    <source>
        <dbReference type="Proteomes" id="UP000326287"/>
    </source>
</evidence>
<keyword evidence="2" id="KW-1185">Reference proteome</keyword>
<dbReference type="RefSeq" id="WP_152660926.1">
    <property type="nucleotide sequence ID" value="NZ_CP036422.1"/>
</dbReference>
<dbReference type="AlphaFoldDB" id="A0A5P9NIK0"/>
<evidence type="ECO:0000313" key="1">
    <source>
        <dbReference type="EMBL" id="QFU74818.1"/>
    </source>
</evidence>
<dbReference type="Proteomes" id="UP000326287">
    <property type="component" value="Chromosome"/>
</dbReference>
<reference evidence="1 2" key="1">
    <citation type="submission" date="2019-02" db="EMBL/GenBank/DDBJ databases">
        <authorList>
            <person name="Li S.-H."/>
        </authorList>
    </citation>
    <scope>NUCLEOTIDE SEQUENCE [LARGE SCALE GENOMIC DNA]</scope>
    <source>
        <strain evidence="1 2">IMCC14385</strain>
    </source>
</reference>
<dbReference type="OrthoDB" id="8912324at2"/>
<dbReference type="EMBL" id="CP036422">
    <property type="protein sequence ID" value="QFU74818.1"/>
    <property type="molecule type" value="Genomic_DNA"/>
</dbReference>
<name>A0A5P9NIK0_9GAMM</name>
<accession>A0A5P9NIK0</accession>
<evidence type="ECO:0008006" key="3">
    <source>
        <dbReference type="Google" id="ProtNLM"/>
    </source>
</evidence>
<gene>
    <name evidence="1" type="ORF">EY643_03680</name>
</gene>
<dbReference type="KEGG" id="halc:EY643_03680"/>
<sequence>MDSNGADKCPLCSKPNHCAIAAGEPAESCWCMKAEIAPAALAQLAPEDRGVRCICPACGSVSEGEQK</sequence>
<dbReference type="Pfam" id="PF14375">
    <property type="entry name" value="Cys_rich_CWC"/>
    <property type="match status" value="1"/>
</dbReference>
<organism evidence="1 2">
    <name type="scientific">Halioglobus maricola</name>
    <dbReference type="NCBI Taxonomy" id="2601894"/>
    <lineage>
        <taxon>Bacteria</taxon>
        <taxon>Pseudomonadati</taxon>
        <taxon>Pseudomonadota</taxon>
        <taxon>Gammaproteobacteria</taxon>
        <taxon>Cellvibrionales</taxon>
        <taxon>Halieaceae</taxon>
        <taxon>Halioglobus</taxon>
    </lineage>
</organism>
<proteinExistence type="predicted"/>